<accession>A0A814LVZ7</accession>
<name>A0A814LVZ7_9BILA</name>
<reference evidence="2" key="1">
    <citation type="submission" date="2021-02" db="EMBL/GenBank/DDBJ databases">
        <authorList>
            <person name="Nowell W R."/>
        </authorList>
    </citation>
    <scope>NUCLEOTIDE SEQUENCE</scope>
    <source>
        <strain evidence="2">Ploen Becks lab</strain>
    </source>
</reference>
<evidence type="ECO:0000256" key="1">
    <source>
        <dbReference type="SAM" id="MobiDB-lite"/>
    </source>
</evidence>
<dbReference type="AlphaFoldDB" id="A0A814LVZ7"/>
<proteinExistence type="predicted"/>
<keyword evidence="3" id="KW-1185">Reference proteome</keyword>
<dbReference type="Proteomes" id="UP000663879">
    <property type="component" value="Unassembled WGS sequence"/>
</dbReference>
<organism evidence="2 3">
    <name type="scientific">Brachionus calyciflorus</name>
    <dbReference type="NCBI Taxonomy" id="104777"/>
    <lineage>
        <taxon>Eukaryota</taxon>
        <taxon>Metazoa</taxon>
        <taxon>Spiralia</taxon>
        <taxon>Gnathifera</taxon>
        <taxon>Rotifera</taxon>
        <taxon>Eurotatoria</taxon>
        <taxon>Monogononta</taxon>
        <taxon>Pseudotrocha</taxon>
        <taxon>Ploima</taxon>
        <taxon>Brachionidae</taxon>
        <taxon>Brachionus</taxon>
    </lineage>
</organism>
<evidence type="ECO:0000313" key="2">
    <source>
        <dbReference type="EMBL" id="CAF1070918.1"/>
    </source>
</evidence>
<gene>
    <name evidence="2" type="ORF">OXX778_LOCUS19720</name>
</gene>
<comment type="caution">
    <text evidence="2">The sequence shown here is derived from an EMBL/GenBank/DDBJ whole genome shotgun (WGS) entry which is preliminary data.</text>
</comment>
<protein>
    <submittedName>
        <fullName evidence="2">Uncharacterized protein</fullName>
    </submittedName>
</protein>
<dbReference type="OrthoDB" id="6161731at2759"/>
<dbReference type="EMBL" id="CAJNOC010006131">
    <property type="protein sequence ID" value="CAF1070918.1"/>
    <property type="molecule type" value="Genomic_DNA"/>
</dbReference>
<evidence type="ECO:0000313" key="3">
    <source>
        <dbReference type="Proteomes" id="UP000663879"/>
    </source>
</evidence>
<feature type="region of interest" description="Disordered" evidence="1">
    <location>
        <begin position="252"/>
        <end position="274"/>
    </location>
</feature>
<feature type="compositionally biased region" description="Basic residues" evidence="1">
    <location>
        <begin position="252"/>
        <end position="268"/>
    </location>
</feature>
<sequence>MVYPMAEFVTTDNTSLNIVTFLISIKTQYINSISDIKFPTHVKCVELYKSLDAKLIARDLKLVVDENIGFKLEKRTYNDLEKTGTIKNDSEFGKYFTEFKKKILESDAEDDLSQSEKINEFYSPQLVEIIDSYMYLVPLWTGMFITNLKYSKLSTVYENNITRFTNNSVENWFNILKNVILQKNRHVKPSFLIGLHAPYLKSIVNNVVDKKRVTKYITTEETPLDAITEWVDKKRTKSTYHDSVNIKNLKTKRPKKKTNKKKAQKSRLKMNLLN</sequence>